<dbReference type="KEGG" id="gry:D7I44_13330"/>
<gene>
    <name evidence="3" type="ORF">D7I44_13330</name>
</gene>
<evidence type="ECO:0000256" key="1">
    <source>
        <dbReference type="ARBA" id="ARBA00023277"/>
    </source>
</evidence>
<protein>
    <submittedName>
        <fullName evidence="3">Sugar phosphate isomerase/epimerase</fullName>
    </submittedName>
</protein>
<dbReference type="Pfam" id="PF01261">
    <property type="entry name" value="AP_endonuc_2"/>
    <property type="match status" value="1"/>
</dbReference>
<dbReference type="GO" id="GO:0016853">
    <property type="term" value="F:isomerase activity"/>
    <property type="evidence" value="ECO:0007669"/>
    <property type="project" value="UniProtKB-KW"/>
</dbReference>
<organism evidence="3 4">
    <name type="scientific">Gryllotalpicola protaetiae</name>
    <dbReference type="NCBI Taxonomy" id="2419771"/>
    <lineage>
        <taxon>Bacteria</taxon>
        <taxon>Bacillati</taxon>
        <taxon>Actinomycetota</taxon>
        <taxon>Actinomycetes</taxon>
        <taxon>Micrococcales</taxon>
        <taxon>Microbacteriaceae</taxon>
        <taxon>Gryllotalpicola</taxon>
    </lineage>
</organism>
<keyword evidence="1" id="KW-0119">Carbohydrate metabolism</keyword>
<dbReference type="EMBL" id="CP032624">
    <property type="protein sequence ID" value="AYG04412.1"/>
    <property type="molecule type" value="Genomic_DNA"/>
</dbReference>
<dbReference type="OrthoDB" id="5182842at2"/>
<keyword evidence="3" id="KW-0413">Isomerase</keyword>
<evidence type="ECO:0000313" key="3">
    <source>
        <dbReference type="EMBL" id="AYG04412.1"/>
    </source>
</evidence>
<reference evidence="3 4" key="1">
    <citation type="submission" date="2018-09" db="EMBL/GenBank/DDBJ databases">
        <title>Genome sequencing of strain 2DFW10M-5.</title>
        <authorList>
            <person name="Heo J."/>
            <person name="Kim S.-J."/>
            <person name="Kwon S.-W."/>
        </authorList>
    </citation>
    <scope>NUCLEOTIDE SEQUENCE [LARGE SCALE GENOMIC DNA]</scope>
    <source>
        <strain evidence="3 4">2DFW10M-5</strain>
    </source>
</reference>
<evidence type="ECO:0000313" key="4">
    <source>
        <dbReference type="Proteomes" id="UP000275069"/>
    </source>
</evidence>
<dbReference type="Proteomes" id="UP000275069">
    <property type="component" value="Chromosome"/>
</dbReference>
<dbReference type="RefSeq" id="WP_120789942.1">
    <property type="nucleotide sequence ID" value="NZ_CP032624.1"/>
</dbReference>
<dbReference type="AlphaFoldDB" id="A0A387BPK5"/>
<dbReference type="InterPro" id="IPR036237">
    <property type="entry name" value="Xyl_isomerase-like_sf"/>
</dbReference>
<keyword evidence="4" id="KW-1185">Reference proteome</keyword>
<accession>A0A387BPK5</accession>
<dbReference type="InterPro" id="IPR050312">
    <property type="entry name" value="IolE/XylAMocC-like"/>
</dbReference>
<dbReference type="PANTHER" id="PTHR12110:SF41">
    <property type="entry name" value="INOSOSE DEHYDRATASE"/>
    <property type="match status" value="1"/>
</dbReference>
<feature type="domain" description="Xylose isomerase-like TIM barrel" evidence="2">
    <location>
        <begin position="23"/>
        <end position="233"/>
    </location>
</feature>
<sequence>MSAPSVQLYSVRDAIDEDVDAAVARLAEIGFTRAEPYAFHLRTADLKRALTAAGVSAPSGHAAVIDAEDASAIFDAAGELGMTTVIDPFIPTDRWQTADDASRIAERVNALSEQAAARGLEFGYHNHQWEFTNKVDGRPIYELFVEQLAPAVVLEVDTFWATVGGADAPAVLRSLGERVRAIHVKDGVIDDAIRNVLPSSESALIVPEALQAAFENQTPAGQGDVDVAAILAAAPQALRVVEFDAYKGDVFQGIAESFAWLAENDTEAAA</sequence>
<dbReference type="PANTHER" id="PTHR12110">
    <property type="entry name" value="HYDROXYPYRUVATE ISOMERASE"/>
    <property type="match status" value="1"/>
</dbReference>
<dbReference type="InterPro" id="IPR013022">
    <property type="entry name" value="Xyl_isomerase-like_TIM-brl"/>
</dbReference>
<dbReference type="SUPFAM" id="SSF51658">
    <property type="entry name" value="Xylose isomerase-like"/>
    <property type="match status" value="1"/>
</dbReference>
<name>A0A387BPK5_9MICO</name>
<proteinExistence type="predicted"/>
<dbReference type="Gene3D" id="3.20.20.150">
    <property type="entry name" value="Divalent-metal-dependent TIM barrel enzymes"/>
    <property type="match status" value="1"/>
</dbReference>
<evidence type="ECO:0000259" key="2">
    <source>
        <dbReference type="Pfam" id="PF01261"/>
    </source>
</evidence>